<keyword evidence="2" id="KW-0472">Membrane</keyword>
<evidence type="ECO:0000313" key="3">
    <source>
        <dbReference type="EMBL" id="MBB3730680.1"/>
    </source>
</evidence>
<dbReference type="EMBL" id="JACIBV010000001">
    <property type="protein sequence ID" value="MBB3730680.1"/>
    <property type="molecule type" value="Genomic_DNA"/>
</dbReference>
<comment type="caution">
    <text evidence="3">The sequence shown here is derived from an EMBL/GenBank/DDBJ whole genome shotgun (WGS) entry which is preliminary data.</text>
</comment>
<sequence>MGDTSGRARRRPVSGLPRTGQVAKGGSPLGAPVTRRSRVRSWPAASGRTNLQAARERAERAALERGVRFRTVFLTILGAIVTLSAVVVLLGTVGLIAETRSRPLTVAEQTRYKQEEIARRWQAWPTTGVFPEEVAYQGLDEAQQYARRVGIAPESTCAAAADNAVGQVLEEHGCLTMLRATYIDQSAMFMFTVGVAVLKDEESRVAATEALSVDDRVGVLPVAFPGTVTERFGLDQRQRNGWVGAGPYIVFSAAGYTDGRTRAAVPAEEILHSELWPAARSVGGQIAFFLAEPPKVPRCTQGNAC</sequence>
<evidence type="ECO:0000256" key="1">
    <source>
        <dbReference type="SAM" id="MobiDB-lite"/>
    </source>
</evidence>
<name>A0A7W5VEX8_9ACTN</name>
<evidence type="ECO:0000256" key="2">
    <source>
        <dbReference type="SAM" id="Phobius"/>
    </source>
</evidence>
<feature type="transmembrane region" description="Helical" evidence="2">
    <location>
        <begin position="72"/>
        <end position="97"/>
    </location>
</feature>
<feature type="region of interest" description="Disordered" evidence="1">
    <location>
        <begin position="1"/>
        <end position="48"/>
    </location>
</feature>
<keyword evidence="2" id="KW-1133">Transmembrane helix</keyword>
<keyword evidence="2" id="KW-0812">Transmembrane</keyword>
<keyword evidence="4" id="KW-1185">Reference proteome</keyword>
<proteinExistence type="predicted"/>
<accession>A0A7W5VEX8</accession>
<dbReference type="RefSeq" id="WP_312895811.1">
    <property type="nucleotide sequence ID" value="NZ_BAAAXX010000151.1"/>
</dbReference>
<dbReference type="AlphaFoldDB" id="A0A7W5VEX8"/>
<protein>
    <submittedName>
        <fullName evidence="3">Uncharacterized protein</fullName>
    </submittedName>
</protein>
<reference evidence="3 4" key="1">
    <citation type="submission" date="2020-08" db="EMBL/GenBank/DDBJ databases">
        <title>Sequencing the genomes of 1000 actinobacteria strains.</title>
        <authorList>
            <person name="Klenk H.-P."/>
        </authorList>
    </citation>
    <scope>NUCLEOTIDE SEQUENCE [LARGE SCALE GENOMIC DNA]</scope>
    <source>
        <strain evidence="3 4">DSM 44320</strain>
    </source>
</reference>
<evidence type="ECO:0000313" key="4">
    <source>
        <dbReference type="Proteomes" id="UP000579945"/>
    </source>
</evidence>
<dbReference type="GeneID" id="95392813"/>
<gene>
    <name evidence="3" type="ORF">FHR33_006540</name>
</gene>
<dbReference type="Proteomes" id="UP000579945">
    <property type="component" value="Unassembled WGS sequence"/>
</dbReference>
<organism evidence="3 4">
    <name type="scientific">Nonomuraea dietziae</name>
    <dbReference type="NCBI Taxonomy" id="65515"/>
    <lineage>
        <taxon>Bacteria</taxon>
        <taxon>Bacillati</taxon>
        <taxon>Actinomycetota</taxon>
        <taxon>Actinomycetes</taxon>
        <taxon>Streptosporangiales</taxon>
        <taxon>Streptosporangiaceae</taxon>
        <taxon>Nonomuraea</taxon>
    </lineage>
</organism>